<organism evidence="1 2">
    <name type="scientific">Hyalomma asiaticum</name>
    <name type="common">Tick</name>
    <dbReference type="NCBI Taxonomy" id="266040"/>
    <lineage>
        <taxon>Eukaryota</taxon>
        <taxon>Metazoa</taxon>
        <taxon>Ecdysozoa</taxon>
        <taxon>Arthropoda</taxon>
        <taxon>Chelicerata</taxon>
        <taxon>Arachnida</taxon>
        <taxon>Acari</taxon>
        <taxon>Parasitiformes</taxon>
        <taxon>Ixodida</taxon>
        <taxon>Ixodoidea</taxon>
        <taxon>Ixodidae</taxon>
        <taxon>Hyalomminae</taxon>
        <taxon>Hyalomma</taxon>
    </lineage>
</organism>
<dbReference type="Proteomes" id="UP000821845">
    <property type="component" value="Chromosome 9"/>
</dbReference>
<sequence>MQQKRTAAGDRSLTGENPKRAKKDAAYLAEPELPYRCETCGDFFEKKRELEWHMIDHTGVRPLPCGLCPMKFLNGRLLACHYTK</sequence>
<keyword evidence="2" id="KW-1185">Reference proteome</keyword>
<comment type="caution">
    <text evidence="1">The sequence shown here is derived from an EMBL/GenBank/DDBJ whole genome shotgun (WGS) entry which is preliminary data.</text>
</comment>
<name>A0ACB7RK50_HYAAI</name>
<protein>
    <submittedName>
        <fullName evidence="1">Uncharacterized protein</fullName>
    </submittedName>
</protein>
<evidence type="ECO:0000313" key="1">
    <source>
        <dbReference type="EMBL" id="KAH6922182.1"/>
    </source>
</evidence>
<evidence type="ECO:0000313" key="2">
    <source>
        <dbReference type="Proteomes" id="UP000821845"/>
    </source>
</evidence>
<accession>A0ACB7RK50</accession>
<reference evidence="1" key="1">
    <citation type="submission" date="2020-05" db="EMBL/GenBank/DDBJ databases">
        <title>Large-scale comparative analyses of tick genomes elucidate their genetic diversity and vector capacities.</title>
        <authorList>
            <person name="Jia N."/>
            <person name="Wang J."/>
            <person name="Shi W."/>
            <person name="Du L."/>
            <person name="Sun Y."/>
            <person name="Zhan W."/>
            <person name="Jiang J."/>
            <person name="Wang Q."/>
            <person name="Zhang B."/>
            <person name="Ji P."/>
            <person name="Sakyi L.B."/>
            <person name="Cui X."/>
            <person name="Yuan T."/>
            <person name="Jiang B."/>
            <person name="Yang W."/>
            <person name="Lam T.T.-Y."/>
            <person name="Chang Q."/>
            <person name="Ding S."/>
            <person name="Wang X."/>
            <person name="Zhu J."/>
            <person name="Ruan X."/>
            <person name="Zhao L."/>
            <person name="Wei J."/>
            <person name="Que T."/>
            <person name="Du C."/>
            <person name="Cheng J."/>
            <person name="Dai P."/>
            <person name="Han X."/>
            <person name="Huang E."/>
            <person name="Gao Y."/>
            <person name="Liu J."/>
            <person name="Shao H."/>
            <person name="Ye R."/>
            <person name="Li L."/>
            <person name="Wei W."/>
            <person name="Wang X."/>
            <person name="Wang C."/>
            <person name="Yang T."/>
            <person name="Huo Q."/>
            <person name="Li W."/>
            <person name="Guo W."/>
            <person name="Chen H."/>
            <person name="Zhou L."/>
            <person name="Ni X."/>
            <person name="Tian J."/>
            <person name="Zhou Y."/>
            <person name="Sheng Y."/>
            <person name="Liu T."/>
            <person name="Pan Y."/>
            <person name="Xia L."/>
            <person name="Li J."/>
            <person name="Zhao F."/>
            <person name="Cao W."/>
        </authorList>
    </citation>
    <scope>NUCLEOTIDE SEQUENCE</scope>
    <source>
        <strain evidence="1">Hyas-2018</strain>
    </source>
</reference>
<gene>
    <name evidence="1" type="ORF">HPB50_010787</name>
</gene>
<proteinExistence type="predicted"/>
<dbReference type="EMBL" id="CM023489">
    <property type="protein sequence ID" value="KAH6922182.1"/>
    <property type="molecule type" value="Genomic_DNA"/>
</dbReference>